<organism evidence="6 7">
    <name type="scientific">Phototrophicus methaneseepsis</name>
    <dbReference type="NCBI Taxonomy" id="2710758"/>
    <lineage>
        <taxon>Bacteria</taxon>
        <taxon>Bacillati</taxon>
        <taxon>Chloroflexota</taxon>
        <taxon>Candidatus Thermofontia</taxon>
        <taxon>Phototrophicales</taxon>
        <taxon>Phototrophicaceae</taxon>
        <taxon>Phototrophicus</taxon>
    </lineage>
</organism>
<dbReference type="PANTHER" id="PTHR42849:SF1">
    <property type="entry name" value="N-ACETYLNEURAMINATE LYASE"/>
    <property type="match status" value="1"/>
</dbReference>
<protein>
    <submittedName>
        <fullName evidence="6">Dihydrodipicolinate synthase family protein</fullName>
    </submittedName>
</protein>
<dbReference type="SUPFAM" id="SSF51569">
    <property type="entry name" value="Aldolase"/>
    <property type="match status" value="1"/>
</dbReference>
<dbReference type="PANTHER" id="PTHR42849">
    <property type="entry name" value="N-ACETYLNEURAMINATE LYASE"/>
    <property type="match status" value="1"/>
</dbReference>
<dbReference type="GO" id="GO:0005829">
    <property type="term" value="C:cytosol"/>
    <property type="evidence" value="ECO:0007669"/>
    <property type="project" value="TreeGrafter"/>
</dbReference>
<dbReference type="InterPro" id="IPR013785">
    <property type="entry name" value="Aldolase_TIM"/>
</dbReference>
<dbReference type="CDD" id="cd00408">
    <property type="entry name" value="DHDPS-like"/>
    <property type="match status" value="1"/>
</dbReference>
<name>A0A7S8EAF9_9CHLR</name>
<accession>A0A7S8EAF9</accession>
<feature type="active site" description="Schiff-base intermediate with substrate" evidence="4">
    <location>
        <position position="162"/>
    </location>
</feature>
<evidence type="ECO:0000256" key="3">
    <source>
        <dbReference type="PIRNR" id="PIRNR001365"/>
    </source>
</evidence>
<dbReference type="SMART" id="SM01130">
    <property type="entry name" value="DHDPS"/>
    <property type="match status" value="1"/>
</dbReference>
<dbReference type="GO" id="GO:0019262">
    <property type="term" value="P:N-acetylneuraminate catabolic process"/>
    <property type="evidence" value="ECO:0007669"/>
    <property type="project" value="TreeGrafter"/>
</dbReference>
<dbReference type="Gene3D" id="3.20.20.70">
    <property type="entry name" value="Aldolase class I"/>
    <property type="match status" value="1"/>
</dbReference>
<evidence type="ECO:0000256" key="2">
    <source>
        <dbReference type="ARBA" id="ARBA00023270"/>
    </source>
</evidence>
<feature type="binding site" evidence="5">
    <location>
        <position position="46"/>
    </location>
    <ligand>
        <name>pyruvate</name>
        <dbReference type="ChEBI" id="CHEBI:15361"/>
    </ligand>
</feature>
<feature type="active site" description="Proton donor/acceptor" evidence="4">
    <location>
        <position position="134"/>
    </location>
</feature>
<sequence>MMKLKGVIPPMLTPLSNGEVDAEATKRLIHHLIESGVAGIFVMGSTGEGPWLNQHQRKALLAATVDAVDGRVPILAGALEPGTGPTLEAIQLIAGYAVDVVVVATPYYFQADAATQAEHARIIADESPLPVMLYNIPQMTHNPLRAETVAQLLDHENIIGIKDSQGDWANFEALLKLKEQRADFIISQGAEAQGAQSALAGADVLVPGISNLIPEKFVSVMNQASLGHTDEVHAMADEISGVMKGIYGDGFWLPRMKYAASLRGFGDGSRLAPAPPLAEAEKEAVRSYVERYLDKT</sequence>
<comment type="similarity">
    <text evidence="3">Belongs to the DapA family.</text>
</comment>
<evidence type="ECO:0000256" key="1">
    <source>
        <dbReference type="ARBA" id="ARBA00023239"/>
    </source>
</evidence>
<dbReference type="GO" id="GO:0008747">
    <property type="term" value="F:N-acetylneuraminate lyase activity"/>
    <property type="evidence" value="ECO:0007669"/>
    <property type="project" value="TreeGrafter"/>
</dbReference>
<proteinExistence type="inferred from homology"/>
<dbReference type="EMBL" id="CP062983">
    <property type="protein sequence ID" value="QPC83321.1"/>
    <property type="molecule type" value="Genomic_DNA"/>
</dbReference>
<dbReference type="InterPro" id="IPR020624">
    <property type="entry name" value="Schiff_base-form_aldolases_CS"/>
</dbReference>
<dbReference type="Proteomes" id="UP000594468">
    <property type="component" value="Chromosome"/>
</dbReference>
<dbReference type="PIRSF" id="PIRSF001365">
    <property type="entry name" value="DHDPS"/>
    <property type="match status" value="1"/>
</dbReference>
<dbReference type="Pfam" id="PF00701">
    <property type="entry name" value="DHDPS"/>
    <property type="match status" value="1"/>
</dbReference>
<dbReference type="PROSITE" id="PS00666">
    <property type="entry name" value="DHDPS_2"/>
    <property type="match status" value="1"/>
</dbReference>
<dbReference type="RefSeq" id="WP_195171388.1">
    <property type="nucleotide sequence ID" value="NZ_CP062983.1"/>
</dbReference>
<dbReference type="InterPro" id="IPR020625">
    <property type="entry name" value="Schiff_base-form_aldolases_AS"/>
</dbReference>
<evidence type="ECO:0000313" key="7">
    <source>
        <dbReference type="Proteomes" id="UP000594468"/>
    </source>
</evidence>
<dbReference type="KEGG" id="pmet:G4Y79_02785"/>
<reference evidence="6 7" key="1">
    <citation type="submission" date="2020-02" db="EMBL/GenBank/DDBJ databases">
        <authorList>
            <person name="Zheng R.K."/>
            <person name="Sun C.M."/>
        </authorList>
    </citation>
    <scope>NUCLEOTIDE SEQUENCE [LARGE SCALE GENOMIC DNA]</scope>
    <source>
        <strain evidence="7">rifampicinis</strain>
    </source>
</reference>
<keyword evidence="7" id="KW-1185">Reference proteome</keyword>
<keyword evidence="2" id="KW-0704">Schiff base</keyword>
<evidence type="ECO:0000256" key="4">
    <source>
        <dbReference type="PIRSR" id="PIRSR001365-1"/>
    </source>
</evidence>
<dbReference type="InterPro" id="IPR002220">
    <property type="entry name" value="DapA-like"/>
</dbReference>
<dbReference type="PRINTS" id="PR00146">
    <property type="entry name" value="DHPICSNTHASE"/>
</dbReference>
<dbReference type="AlphaFoldDB" id="A0A7S8EAF9"/>
<evidence type="ECO:0000256" key="5">
    <source>
        <dbReference type="PIRSR" id="PIRSR001365-2"/>
    </source>
</evidence>
<feature type="binding site" evidence="5">
    <location>
        <position position="206"/>
    </location>
    <ligand>
        <name>pyruvate</name>
        <dbReference type="ChEBI" id="CHEBI:15361"/>
    </ligand>
</feature>
<evidence type="ECO:0000313" key="6">
    <source>
        <dbReference type="EMBL" id="QPC83321.1"/>
    </source>
</evidence>
<keyword evidence="1 3" id="KW-0456">Lyase</keyword>
<gene>
    <name evidence="6" type="ORF">G4Y79_02785</name>
</gene>
<dbReference type="PROSITE" id="PS00665">
    <property type="entry name" value="DHDPS_1"/>
    <property type="match status" value="1"/>
</dbReference>